<sequence>MEMGLKQDDPLSPFMFLLVAEGLNFADDTLLLAVKSWANVRALRVVLGLFEIRWAKCPLCIWVCQLGVTRAACPSGNPLSLVHVVLVEEPLAFFWRSVDLTQVCPDFSTVYALSFFKAPTGIISSLESLLSNFFWGGGEGHRKIAWIRCWLRGEECGIGSYLPDMVRWGVRAGGSVWWREVSRIQDGEGVVGGEWFAESIERRGGRWAGRGGSGVVNYLWIWRHDIGGGYSVRGAYSLLTTLDAVTTAGVSDLIWHKQVPLKVSVLAWWMHHNRLPSKDNLVERNIIPSKAHFCVSGCGEPEPVNHLFLSCHAFAPLWTLVGHEPTVHFCNMFGCVVLRLFGTSGITEFSRPQQLQFNKC</sequence>
<dbReference type="PANTHER" id="PTHR36617">
    <property type="entry name" value="PROTEIN, PUTATIVE-RELATED"/>
    <property type="match status" value="1"/>
</dbReference>
<dbReference type="Proteomes" id="UP000242715">
    <property type="component" value="Unassembled WGS sequence"/>
</dbReference>
<accession>A0A2Z6NXD3</accession>
<organism evidence="2 3">
    <name type="scientific">Trifolium subterraneum</name>
    <name type="common">Subterranean clover</name>
    <dbReference type="NCBI Taxonomy" id="3900"/>
    <lineage>
        <taxon>Eukaryota</taxon>
        <taxon>Viridiplantae</taxon>
        <taxon>Streptophyta</taxon>
        <taxon>Embryophyta</taxon>
        <taxon>Tracheophyta</taxon>
        <taxon>Spermatophyta</taxon>
        <taxon>Magnoliopsida</taxon>
        <taxon>eudicotyledons</taxon>
        <taxon>Gunneridae</taxon>
        <taxon>Pentapetalae</taxon>
        <taxon>rosids</taxon>
        <taxon>fabids</taxon>
        <taxon>Fabales</taxon>
        <taxon>Fabaceae</taxon>
        <taxon>Papilionoideae</taxon>
        <taxon>50 kb inversion clade</taxon>
        <taxon>NPAAA clade</taxon>
        <taxon>Hologalegina</taxon>
        <taxon>IRL clade</taxon>
        <taxon>Trifolieae</taxon>
        <taxon>Trifolium</taxon>
    </lineage>
</organism>
<dbReference type="Pfam" id="PF13966">
    <property type="entry name" value="zf-RVT"/>
    <property type="match status" value="1"/>
</dbReference>
<keyword evidence="3" id="KW-1185">Reference proteome</keyword>
<evidence type="ECO:0000259" key="1">
    <source>
        <dbReference type="Pfam" id="PF13966"/>
    </source>
</evidence>
<dbReference type="AlphaFoldDB" id="A0A2Z6NXD3"/>
<gene>
    <name evidence="2" type="ORF">TSUD_140710</name>
</gene>
<dbReference type="PANTHER" id="PTHR36617:SF5">
    <property type="entry name" value="OS05G0421675 PROTEIN"/>
    <property type="match status" value="1"/>
</dbReference>
<name>A0A2Z6NXD3_TRISU</name>
<protein>
    <recommendedName>
        <fullName evidence="1">Reverse transcriptase zinc-binding domain-containing protein</fullName>
    </recommendedName>
</protein>
<dbReference type="InterPro" id="IPR026960">
    <property type="entry name" value="RVT-Znf"/>
</dbReference>
<feature type="domain" description="Reverse transcriptase zinc-binding" evidence="1">
    <location>
        <begin position="230"/>
        <end position="318"/>
    </location>
</feature>
<reference evidence="3" key="1">
    <citation type="journal article" date="2017" name="Front. Plant Sci.">
        <title>Climate Clever Clovers: New Paradigm to Reduce the Environmental Footprint of Ruminants by Breeding Low Methanogenic Forages Utilizing Haplotype Variation.</title>
        <authorList>
            <person name="Kaur P."/>
            <person name="Appels R."/>
            <person name="Bayer P.E."/>
            <person name="Keeble-Gagnere G."/>
            <person name="Wang J."/>
            <person name="Hirakawa H."/>
            <person name="Shirasawa K."/>
            <person name="Vercoe P."/>
            <person name="Stefanova K."/>
            <person name="Durmic Z."/>
            <person name="Nichols P."/>
            <person name="Revell C."/>
            <person name="Isobe S.N."/>
            <person name="Edwards D."/>
            <person name="Erskine W."/>
        </authorList>
    </citation>
    <scope>NUCLEOTIDE SEQUENCE [LARGE SCALE GENOMIC DNA]</scope>
    <source>
        <strain evidence="3">cv. Daliak</strain>
    </source>
</reference>
<evidence type="ECO:0000313" key="3">
    <source>
        <dbReference type="Proteomes" id="UP000242715"/>
    </source>
</evidence>
<proteinExistence type="predicted"/>
<dbReference type="EMBL" id="DF973869">
    <property type="protein sequence ID" value="GAU41540.1"/>
    <property type="molecule type" value="Genomic_DNA"/>
</dbReference>
<evidence type="ECO:0000313" key="2">
    <source>
        <dbReference type="EMBL" id="GAU41540.1"/>
    </source>
</evidence>
<dbReference type="OrthoDB" id="1937528at2759"/>